<keyword evidence="2" id="KW-0472">Membrane</keyword>
<feature type="region of interest" description="Disordered" evidence="1">
    <location>
        <begin position="208"/>
        <end position="251"/>
    </location>
</feature>
<name>A0A1I2MZS4_9FIRM</name>
<feature type="transmembrane region" description="Helical" evidence="2">
    <location>
        <begin position="174"/>
        <end position="198"/>
    </location>
</feature>
<protein>
    <submittedName>
        <fullName evidence="3">Uncharacterized membrane protein</fullName>
    </submittedName>
</protein>
<dbReference type="AlphaFoldDB" id="A0A1I2MZS4"/>
<evidence type="ECO:0000313" key="3">
    <source>
        <dbReference type="EMBL" id="SFF94816.1"/>
    </source>
</evidence>
<keyword evidence="2" id="KW-0812">Transmembrane</keyword>
<feature type="compositionally biased region" description="Basic and acidic residues" evidence="1">
    <location>
        <begin position="216"/>
        <end position="226"/>
    </location>
</feature>
<feature type="transmembrane region" description="Helical" evidence="2">
    <location>
        <begin position="6"/>
        <end position="24"/>
    </location>
</feature>
<feature type="transmembrane region" description="Helical" evidence="2">
    <location>
        <begin position="36"/>
        <end position="55"/>
    </location>
</feature>
<dbReference type="InterPro" id="IPR011672">
    <property type="entry name" value="DUF1614"/>
</dbReference>
<evidence type="ECO:0000256" key="1">
    <source>
        <dbReference type="SAM" id="MobiDB-lite"/>
    </source>
</evidence>
<dbReference type="RefSeq" id="WP_092467721.1">
    <property type="nucleotide sequence ID" value="NZ_FOOX01000001.1"/>
</dbReference>
<proteinExistence type="predicted"/>
<dbReference type="EMBL" id="FOOX01000001">
    <property type="protein sequence ID" value="SFF94816.1"/>
    <property type="molecule type" value="Genomic_DNA"/>
</dbReference>
<evidence type="ECO:0000256" key="2">
    <source>
        <dbReference type="SAM" id="Phobius"/>
    </source>
</evidence>
<dbReference type="Pfam" id="PF07758">
    <property type="entry name" value="DUF1614"/>
    <property type="match status" value="1"/>
</dbReference>
<dbReference type="Proteomes" id="UP000199337">
    <property type="component" value="Unassembled WGS sequence"/>
</dbReference>
<feature type="transmembrane region" description="Helical" evidence="2">
    <location>
        <begin position="120"/>
        <end position="140"/>
    </location>
</feature>
<feature type="transmembrane region" description="Helical" evidence="2">
    <location>
        <begin position="61"/>
        <end position="79"/>
    </location>
</feature>
<sequence>MTGLPIGIIILIVVSVLIFLGLAQRVLDRMRLSDKSALAIIVLLIVGSFINIPLSTGRYDVSINVGGGLIPIGVAIYLLTRAGTTKEWARALISAVITGAVIFGAAFLGRGDVEPGGRFLGFLDSLWVYPIIGGLIAYITGRSRRSAFIAATLGLVLVDIAYLIWYAATGAPAATVAIGGAGAFDGIIIAGIFAVLLAEIIGETRERLQGGPASEGRPKELMEGLRKPVPADSNTDAGESDNNELREEDRQ</sequence>
<evidence type="ECO:0000313" key="4">
    <source>
        <dbReference type="Proteomes" id="UP000199337"/>
    </source>
</evidence>
<organism evidence="3 4">
    <name type="scientific">Desulfotruncus arcticus DSM 17038</name>
    <dbReference type="NCBI Taxonomy" id="1121424"/>
    <lineage>
        <taxon>Bacteria</taxon>
        <taxon>Bacillati</taxon>
        <taxon>Bacillota</taxon>
        <taxon>Clostridia</taxon>
        <taxon>Eubacteriales</taxon>
        <taxon>Desulfallaceae</taxon>
        <taxon>Desulfotruncus</taxon>
    </lineage>
</organism>
<keyword evidence="4" id="KW-1185">Reference proteome</keyword>
<accession>A0A1I2MZS4</accession>
<dbReference type="OrthoDB" id="1679952at2"/>
<dbReference type="STRING" id="341036.SAMN05660649_00148"/>
<reference evidence="4" key="1">
    <citation type="submission" date="2016-10" db="EMBL/GenBank/DDBJ databases">
        <authorList>
            <person name="Varghese N."/>
            <person name="Submissions S."/>
        </authorList>
    </citation>
    <scope>NUCLEOTIDE SEQUENCE [LARGE SCALE GENOMIC DNA]</scope>
    <source>
        <strain evidence="4">DSM 17038</strain>
    </source>
</reference>
<gene>
    <name evidence="3" type="ORF">SAMN05660649_00148</name>
</gene>
<keyword evidence="2" id="KW-1133">Transmembrane helix</keyword>
<feature type="transmembrane region" description="Helical" evidence="2">
    <location>
        <begin position="91"/>
        <end position="108"/>
    </location>
</feature>
<feature type="transmembrane region" description="Helical" evidence="2">
    <location>
        <begin position="147"/>
        <end position="168"/>
    </location>
</feature>